<protein>
    <recommendedName>
        <fullName evidence="3">Nitroreductase domain-containing protein</fullName>
    </recommendedName>
</protein>
<dbReference type="Proteomes" id="UP000562464">
    <property type="component" value="Unassembled WGS sequence"/>
</dbReference>
<dbReference type="Gene3D" id="3.40.109.10">
    <property type="entry name" value="NADH Oxidase"/>
    <property type="match status" value="1"/>
</dbReference>
<dbReference type="EMBL" id="JACHHV010000002">
    <property type="protein sequence ID" value="MBB5887368.1"/>
    <property type="molecule type" value="Genomic_DNA"/>
</dbReference>
<gene>
    <name evidence="4" type="ORF">HNQ37_000238</name>
</gene>
<feature type="domain" description="Nitroreductase" evidence="3">
    <location>
        <begin position="8"/>
        <end position="183"/>
    </location>
</feature>
<evidence type="ECO:0000259" key="3">
    <source>
        <dbReference type="Pfam" id="PF00881"/>
    </source>
</evidence>
<dbReference type="RefSeq" id="WP_183538488.1">
    <property type="nucleotide sequence ID" value="NZ_JACHHV010000002.1"/>
</dbReference>
<dbReference type="InterPro" id="IPR000415">
    <property type="entry name" value="Nitroreductase-like"/>
</dbReference>
<sequence length="203" mass="22997">MEYLKLNKSRHAVKHFDGSRIATVDVKQIISTALLAPSAHNIQPWLFTIVDTAEKRQLLTDEVEQGNVAQLEEAGSIIVVFSDTAISERSKDIARLMRNEMSPDEFNRYNKIFPDRFSKYSPSYTSDYLALNAGIVTMNLVLAINDMGYKSNVILGFHKTDHVNEALDIPLRYRPEVIITLGRSEEKGEPHLTLPADMMFKIV</sequence>
<reference evidence="4 5" key="1">
    <citation type="submission" date="2020-08" db="EMBL/GenBank/DDBJ databases">
        <title>Genomic Encyclopedia of Type Strains, Phase IV (KMG-IV): sequencing the most valuable type-strain genomes for metagenomic binning, comparative biology and taxonomic classification.</title>
        <authorList>
            <person name="Goeker M."/>
        </authorList>
    </citation>
    <scope>NUCLEOTIDE SEQUENCE [LARGE SCALE GENOMIC DNA]</scope>
    <source>
        <strain evidence="4 5">DSM 14925</strain>
    </source>
</reference>
<dbReference type="PANTHER" id="PTHR43673">
    <property type="entry name" value="NAD(P)H NITROREDUCTASE YDGI-RELATED"/>
    <property type="match status" value="1"/>
</dbReference>
<name>A0A841C6K0_9LACT</name>
<evidence type="ECO:0000256" key="2">
    <source>
        <dbReference type="ARBA" id="ARBA00023002"/>
    </source>
</evidence>
<keyword evidence="5" id="KW-1185">Reference proteome</keyword>
<dbReference type="GO" id="GO:0016491">
    <property type="term" value="F:oxidoreductase activity"/>
    <property type="evidence" value="ECO:0007669"/>
    <property type="project" value="UniProtKB-KW"/>
</dbReference>
<comment type="similarity">
    <text evidence="1">Belongs to the nitroreductase family.</text>
</comment>
<evidence type="ECO:0000313" key="4">
    <source>
        <dbReference type="EMBL" id="MBB5887368.1"/>
    </source>
</evidence>
<proteinExistence type="inferred from homology"/>
<dbReference type="InterPro" id="IPR029479">
    <property type="entry name" value="Nitroreductase"/>
</dbReference>
<keyword evidence="2" id="KW-0560">Oxidoreductase</keyword>
<dbReference type="PANTHER" id="PTHR43673:SF10">
    <property type="entry name" value="NADH DEHYDROGENASE_NAD(P)H NITROREDUCTASE XCC3605-RELATED"/>
    <property type="match status" value="1"/>
</dbReference>
<dbReference type="SUPFAM" id="SSF55469">
    <property type="entry name" value="FMN-dependent nitroreductase-like"/>
    <property type="match status" value="1"/>
</dbReference>
<evidence type="ECO:0000313" key="5">
    <source>
        <dbReference type="Proteomes" id="UP000562464"/>
    </source>
</evidence>
<organism evidence="4 5">
    <name type="scientific">Lactovum miscens</name>
    <dbReference type="NCBI Taxonomy" id="190387"/>
    <lineage>
        <taxon>Bacteria</taxon>
        <taxon>Bacillati</taxon>
        <taxon>Bacillota</taxon>
        <taxon>Bacilli</taxon>
        <taxon>Lactobacillales</taxon>
        <taxon>Streptococcaceae</taxon>
        <taxon>Lactovum</taxon>
    </lineage>
</organism>
<accession>A0A841C6K0</accession>
<dbReference type="AlphaFoldDB" id="A0A841C6K0"/>
<evidence type="ECO:0000256" key="1">
    <source>
        <dbReference type="ARBA" id="ARBA00007118"/>
    </source>
</evidence>
<comment type="caution">
    <text evidence="4">The sequence shown here is derived from an EMBL/GenBank/DDBJ whole genome shotgun (WGS) entry which is preliminary data.</text>
</comment>
<dbReference type="Pfam" id="PF00881">
    <property type="entry name" value="Nitroreductase"/>
    <property type="match status" value="1"/>
</dbReference>